<dbReference type="Pfam" id="PF00702">
    <property type="entry name" value="Hydrolase"/>
    <property type="match status" value="1"/>
</dbReference>
<dbReference type="InterPro" id="IPR023214">
    <property type="entry name" value="HAD_sf"/>
</dbReference>
<dbReference type="Gene3D" id="1.10.150.240">
    <property type="entry name" value="Putative phosphatase, domain 2"/>
    <property type="match status" value="1"/>
</dbReference>
<dbReference type="GO" id="GO:0006281">
    <property type="term" value="P:DNA repair"/>
    <property type="evidence" value="ECO:0007669"/>
    <property type="project" value="TreeGrafter"/>
</dbReference>
<dbReference type="SFLD" id="SFLDS00003">
    <property type="entry name" value="Haloacid_Dehalogenase"/>
    <property type="match status" value="1"/>
</dbReference>
<dbReference type="SUPFAM" id="SSF56784">
    <property type="entry name" value="HAD-like"/>
    <property type="match status" value="1"/>
</dbReference>
<evidence type="ECO:0000313" key="1">
    <source>
        <dbReference type="EMBL" id="HFM97200.1"/>
    </source>
</evidence>
<accession>A0A7C3PGA2</accession>
<protein>
    <submittedName>
        <fullName evidence="1">HAD family hydrolase</fullName>
    </submittedName>
</protein>
<comment type="caution">
    <text evidence="1">The sequence shown here is derived from an EMBL/GenBank/DDBJ whole genome shotgun (WGS) entry which is preliminary data.</text>
</comment>
<dbReference type="PANTHER" id="PTHR43434">
    <property type="entry name" value="PHOSPHOGLYCOLATE PHOSPHATASE"/>
    <property type="match status" value="1"/>
</dbReference>
<organism evidence="1">
    <name type="scientific">Oscillatoriales cyanobacterium SpSt-418</name>
    <dbReference type="NCBI Taxonomy" id="2282169"/>
    <lineage>
        <taxon>Bacteria</taxon>
        <taxon>Bacillati</taxon>
        <taxon>Cyanobacteriota</taxon>
        <taxon>Cyanophyceae</taxon>
        <taxon>Oscillatoriophycideae</taxon>
        <taxon>Oscillatoriales</taxon>
    </lineage>
</organism>
<keyword evidence="1" id="KW-0378">Hydrolase</keyword>
<dbReference type="GO" id="GO:0008967">
    <property type="term" value="F:phosphoglycolate phosphatase activity"/>
    <property type="evidence" value="ECO:0007669"/>
    <property type="project" value="TreeGrafter"/>
</dbReference>
<dbReference type="PANTHER" id="PTHR43434:SF1">
    <property type="entry name" value="PHOSPHOGLYCOLATE PHOSPHATASE"/>
    <property type="match status" value="1"/>
</dbReference>
<gene>
    <name evidence="1" type="ORF">ENR64_05400</name>
</gene>
<dbReference type="InterPro" id="IPR023198">
    <property type="entry name" value="PGP-like_dom2"/>
</dbReference>
<dbReference type="InterPro" id="IPR050155">
    <property type="entry name" value="HAD-like_hydrolase_sf"/>
</dbReference>
<name>A0A7C3PGA2_9CYAN</name>
<dbReference type="NCBIfam" id="TIGR01549">
    <property type="entry name" value="HAD-SF-IA-v1"/>
    <property type="match status" value="1"/>
</dbReference>
<dbReference type="InterPro" id="IPR036412">
    <property type="entry name" value="HAD-like_sf"/>
</dbReference>
<reference evidence="1" key="1">
    <citation type="journal article" date="2020" name="mSystems">
        <title>Genome- and Community-Level Interaction Insights into Carbon Utilization and Element Cycling Functions of Hydrothermarchaeota in Hydrothermal Sediment.</title>
        <authorList>
            <person name="Zhou Z."/>
            <person name="Liu Y."/>
            <person name="Xu W."/>
            <person name="Pan J."/>
            <person name="Luo Z.H."/>
            <person name="Li M."/>
        </authorList>
    </citation>
    <scope>NUCLEOTIDE SEQUENCE [LARGE SCALE GENOMIC DNA]</scope>
    <source>
        <strain evidence="1">SpSt-418</strain>
    </source>
</reference>
<dbReference type="EMBL" id="DSRU01000059">
    <property type="protein sequence ID" value="HFM97200.1"/>
    <property type="molecule type" value="Genomic_DNA"/>
</dbReference>
<dbReference type="SFLD" id="SFLDG01129">
    <property type="entry name" value="C1.5:_HAD__Beta-PGM__Phosphata"/>
    <property type="match status" value="1"/>
</dbReference>
<proteinExistence type="predicted"/>
<dbReference type="AlphaFoldDB" id="A0A7C3PGA2"/>
<dbReference type="InterPro" id="IPR006439">
    <property type="entry name" value="HAD-SF_hydro_IA"/>
</dbReference>
<dbReference type="GO" id="GO:0005829">
    <property type="term" value="C:cytosol"/>
    <property type="evidence" value="ECO:0007669"/>
    <property type="project" value="TreeGrafter"/>
</dbReference>
<sequence length="247" mass="26251">MVTIRCGSYIFEGIQAIAFDKDGTLADSHPFLWQLAHQRVNLIAQQFPGVEADLLQAFGVRGDRLDLAGLMAVGTRPENEIAAAAYLAARGCAWQEAKTITQKAFIQADQQCRKADHTPPFADIRELLTSLHHAGVAIAVLSGDSTPNVQDFLARYELTAWIQYAAGSTASLAKPDPAFLWQACTALKIEAKATLVIGDATTDLELANQARAAGSIGVTWGGAAQTDLGGATAIASKPTDIQIEPSF</sequence>
<dbReference type="Gene3D" id="3.40.50.1000">
    <property type="entry name" value="HAD superfamily/HAD-like"/>
    <property type="match status" value="1"/>
</dbReference>